<evidence type="ECO:0000259" key="10">
    <source>
        <dbReference type="PROSITE" id="PS00434"/>
    </source>
</evidence>
<evidence type="ECO:0000256" key="4">
    <source>
        <dbReference type="ARBA" id="ARBA00023125"/>
    </source>
</evidence>
<evidence type="ECO:0000256" key="1">
    <source>
        <dbReference type="ARBA" id="ARBA00004123"/>
    </source>
</evidence>
<dbReference type="InterPro" id="IPR000232">
    <property type="entry name" value="HSF_DNA-bd"/>
</dbReference>
<dbReference type="PROSITE" id="PS00434">
    <property type="entry name" value="HSF_DOMAIN"/>
    <property type="match status" value="1"/>
</dbReference>
<dbReference type="InterPro" id="IPR036390">
    <property type="entry name" value="WH_DNA-bd_sf"/>
</dbReference>
<evidence type="ECO:0000256" key="3">
    <source>
        <dbReference type="ARBA" id="ARBA00023015"/>
    </source>
</evidence>
<evidence type="ECO:0000256" key="5">
    <source>
        <dbReference type="ARBA" id="ARBA00023163"/>
    </source>
</evidence>
<dbReference type="OrthoDB" id="60033at2759"/>
<keyword evidence="5" id="KW-0804">Transcription</keyword>
<evidence type="ECO:0000256" key="8">
    <source>
        <dbReference type="RuleBase" id="RU004020"/>
    </source>
</evidence>
<comment type="subunit">
    <text evidence="7">Homotrimer. Homotrimerization increases the affinity of HSF1 to DNA. Interacts with transcriptional coregulator SSA1 on chromatin.</text>
</comment>
<dbReference type="AlphaFoldDB" id="A0A0H2SNF0"/>
<evidence type="ECO:0000256" key="7">
    <source>
        <dbReference type="ARBA" id="ARBA00062171"/>
    </source>
</evidence>
<evidence type="ECO:0000313" key="12">
    <source>
        <dbReference type="Proteomes" id="UP000053477"/>
    </source>
</evidence>
<dbReference type="PANTHER" id="PTHR10015:SF427">
    <property type="entry name" value="HEAT SHOCK FACTOR PROTEIN"/>
    <property type="match status" value="1"/>
</dbReference>
<name>A0A0H2SNF0_9AGAM</name>
<sequence>MAADNQFQLSVIQPTQPAPLTKAARQVVPQFLQKLYEMVSNSSTNHLIKWSDAGDSFVVLDHERFARDVLPRWFKHNNFASFVRQLNMYGFHKIPHLQQGVLKSETETELWNFEHPSFRRNQPDLLCLITRKKQVPDRAGGEPGHGDIRETLTGAIGGDAVPPGTVMDVNTIMNGITSLKRHQAAISSELNDLKSSNQILWQEALAARERHDKHQQTINKILKFLAGVFGNPGSPHHKGSTSAGSPHPVIPRRRQPLLIENGNRELSPSIEVSKGNETVTSSVSSDESGNGASSTLFMAFKLVNSLLTLHFSSCRRWTYAFELRNGWSTVAISESRHDHSCN</sequence>
<evidence type="ECO:0000256" key="6">
    <source>
        <dbReference type="ARBA" id="ARBA00023242"/>
    </source>
</evidence>
<dbReference type="Pfam" id="PF00447">
    <property type="entry name" value="HSF_DNA-bind"/>
    <property type="match status" value="1"/>
</dbReference>
<dbReference type="FunFam" id="1.10.10.10:FF:000027">
    <property type="entry name" value="Heat shock transcription factor 1"/>
    <property type="match status" value="1"/>
</dbReference>
<reference evidence="11 12" key="1">
    <citation type="submission" date="2015-04" db="EMBL/GenBank/DDBJ databases">
        <title>Complete genome sequence of Schizopora paradoxa KUC8140, a cosmopolitan wood degrader in East Asia.</title>
        <authorList>
            <consortium name="DOE Joint Genome Institute"/>
            <person name="Min B."/>
            <person name="Park H."/>
            <person name="Jang Y."/>
            <person name="Kim J.-J."/>
            <person name="Kim K.H."/>
            <person name="Pangilinan J."/>
            <person name="Lipzen A."/>
            <person name="Riley R."/>
            <person name="Grigoriev I.V."/>
            <person name="Spatafora J.W."/>
            <person name="Choi I.-G."/>
        </authorList>
    </citation>
    <scope>NUCLEOTIDE SEQUENCE [LARGE SCALE GENOMIC DNA]</scope>
    <source>
        <strain evidence="11 12">KUC8140</strain>
    </source>
</reference>
<dbReference type="Gene3D" id="1.10.10.10">
    <property type="entry name" value="Winged helix-like DNA-binding domain superfamily/Winged helix DNA-binding domain"/>
    <property type="match status" value="1"/>
</dbReference>
<accession>A0A0H2SNF0</accession>
<keyword evidence="4" id="KW-0238">DNA-binding</keyword>
<dbReference type="PRINTS" id="PR00056">
    <property type="entry name" value="HSFDOMAIN"/>
</dbReference>
<feature type="region of interest" description="Disordered" evidence="9">
    <location>
        <begin position="263"/>
        <end position="291"/>
    </location>
</feature>
<dbReference type="SMART" id="SM00415">
    <property type="entry name" value="HSF"/>
    <property type="match status" value="1"/>
</dbReference>
<dbReference type="GO" id="GO:0005634">
    <property type="term" value="C:nucleus"/>
    <property type="evidence" value="ECO:0007669"/>
    <property type="project" value="UniProtKB-SubCell"/>
</dbReference>
<comment type="similarity">
    <text evidence="2 8">Belongs to the HSF family.</text>
</comment>
<keyword evidence="3" id="KW-0805">Transcription regulation</keyword>
<evidence type="ECO:0000256" key="2">
    <source>
        <dbReference type="ARBA" id="ARBA00006403"/>
    </source>
</evidence>
<comment type="subcellular location">
    <subcellularLocation>
        <location evidence="1">Nucleus</location>
    </subcellularLocation>
</comment>
<dbReference type="InterPro" id="IPR036388">
    <property type="entry name" value="WH-like_DNA-bd_sf"/>
</dbReference>
<keyword evidence="6" id="KW-0539">Nucleus</keyword>
<evidence type="ECO:0000313" key="11">
    <source>
        <dbReference type="EMBL" id="KLO18591.1"/>
    </source>
</evidence>
<feature type="compositionally biased region" description="Low complexity" evidence="9">
    <location>
        <begin position="276"/>
        <end position="291"/>
    </location>
</feature>
<organism evidence="11 12">
    <name type="scientific">Schizopora paradoxa</name>
    <dbReference type="NCBI Taxonomy" id="27342"/>
    <lineage>
        <taxon>Eukaryota</taxon>
        <taxon>Fungi</taxon>
        <taxon>Dikarya</taxon>
        <taxon>Basidiomycota</taxon>
        <taxon>Agaricomycotina</taxon>
        <taxon>Agaricomycetes</taxon>
        <taxon>Hymenochaetales</taxon>
        <taxon>Schizoporaceae</taxon>
        <taxon>Schizopora</taxon>
    </lineage>
</organism>
<dbReference type="Proteomes" id="UP000053477">
    <property type="component" value="Unassembled WGS sequence"/>
</dbReference>
<keyword evidence="12" id="KW-1185">Reference proteome</keyword>
<dbReference type="EMBL" id="KQ085893">
    <property type="protein sequence ID" value="KLO18591.1"/>
    <property type="molecule type" value="Genomic_DNA"/>
</dbReference>
<feature type="domain" description="HSF-type DNA-binding" evidence="10">
    <location>
        <begin position="70"/>
        <end position="94"/>
    </location>
</feature>
<evidence type="ECO:0000256" key="9">
    <source>
        <dbReference type="SAM" id="MobiDB-lite"/>
    </source>
</evidence>
<protein>
    <recommendedName>
        <fullName evidence="10">HSF-type DNA-binding domain-containing protein</fullName>
    </recommendedName>
</protein>
<dbReference type="STRING" id="27342.A0A0H2SNF0"/>
<dbReference type="GO" id="GO:0043565">
    <property type="term" value="F:sequence-specific DNA binding"/>
    <property type="evidence" value="ECO:0007669"/>
    <property type="project" value="InterPro"/>
</dbReference>
<dbReference type="GO" id="GO:0003700">
    <property type="term" value="F:DNA-binding transcription factor activity"/>
    <property type="evidence" value="ECO:0007669"/>
    <property type="project" value="InterPro"/>
</dbReference>
<proteinExistence type="inferred from homology"/>
<gene>
    <name evidence="11" type="ORF">SCHPADRAFT_819769</name>
</gene>
<dbReference type="SUPFAM" id="SSF46785">
    <property type="entry name" value="Winged helix' DNA-binding domain"/>
    <property type="match status" value="1"/>
</dbReference>
<dbReference type="PANTHER" id="PTHR10015">
    <property type="entry name" value="HEAT SHOCK TRANSCRIPTION FACTOR"/>
    <property type="match status" value="1"/>
</dbReference>
<dbReference type="InParanoid" id="A0A0H2SNF0"/>